<dbReference type="Proteomes" id="UP000663879">
    <property type="component" value="Unassembled WGS sequence"/>
</dbReference>
<dbReference type="InterPro" id="IPR012337">
    <property type="entry name" value="RNaseH-like_sf"/>
</dbReference>
<evidence type="ECO:0000259" key="1">
    <source>
        <dbReference type="PROSITE" id="PS50994"/>
    </source>
</evidence>
<keyword evidence="3" id="KW-1185">Reference proteome</keyword>
<protein>
    <recommendedName>
        <fullName evidence="1">Integrase catalytic domain-containing protein</fullName>
    </recommendedName>
</protein>
<dbReference type="OrthoDB" id="6719878at2759"/>
<dbReference type="AlphaFoldDB" id="A0A814Q564"/>
<reference evidence="2" key="1">
    <citation type="submission" date="2021-02" db="EMBL/GenBank/DDBJ databases">
        <authorList>
            <person name="Nowell W R."/>
        </authorList>
    </citation>
    <scope>NUCLEOTIDE SEQUENCE</scope>
    <source>
        <strain evidence="2">Ploen Becks lab</strain>
    </source>
</reference>
<evidence type="ECO:0000313" key="3">
    <source>
        <dbReference type="Proteomes" id="UP000663879"/>
    </source>
</evidence>
<dbReference type="PANTHER" id="PTHR47266">
    <property type="entry name" value="ENDONUCLEASE-RELATED"/>
    <property type="match status" value="1"/>
</dbReference>
<organism evidence="2 3">
    <name type="scientific">Brachionus calyciflorus</name>
    <dbReference type="NCBI Taxonomy" id="104777"/>
    <lineage>
        <taxon>Eukaryota</taxon>
        <taxon>Metazoa</taxon>
        <taxon>Spiralia</taxon>
        <taxon>Gnathifera</taxon>
        <taxon>Rotifera</taxon>
        <taxon>Eurotatoria</taxon>
        <taxon>Monogononta</taxon>
        <taxon>Pseudotrocha</taxon>
        <taxon>Ploima</taxon>
        <taxon>Brachionidae</taxon>
        <taxon>Brachionus</taxon>
    </lineage>
</organism>
<dbReference type="InterPro" id="IPR041588">
    <property type="entry name" value="Integrase_H2C2"/>
</dbReference>
<name>A0A814Q564_9BILA</name>
<accession>A0A814Q564</accession>
<proteinExistence type="predicted"/>
<dbReference type="InterPro" id="IPR052160">
    <property type="entry name" value="Gypsy_RT_Integrase-like"/>
</dbReference>
<sequence>YLDNLVATIDKEKIHELTSENEIDGENATEEHLNKPKINIFENIIRIILYKEYDNLIVKDGTLYRYSDDHNDHIHSSIFNEHLGYSKTSSKISERFYRPFLKDDIKNCIKLCDVYQKVKANQREHKAELLYLTPCRPNQLIRTDLAGPFKSTSIGNQYIQVVICHFTKFVEFYPLKNSKTHSIADKIVNEWCCRYGVPENIRGLKTKPYHPQCNGQSERTIQTLKTMIKSY</sequence>
<gene>
    <name evidence="2" type="ORF">OXX778_LOCUS21774</name>
</gene>
<dbReference type="GO" id="GO:0015074">
    <property type="term" value="P:DNA integration"/>
    <property type="evidence" value="ECO:0007669"/>
    <property type="project" value="InterPro"/>
</dbReference>
<dbReference type="Gene3D" id="1.10.340.70">
    <property type="match status" value="1"/>
</dbReference>
<feature type="domain" description="Integrase catalytic" evidence="1">
    <location>
        <begin position="133"/>
        <end position="231"/>
    </location>
</feature>
<dbReference type="InterPro" id="IPR001584">
    <property type="entry name" value="Integrase_cat-core"/>
</dbReference>
<dbReference type="InterPro" id="IPR036397">
    <property type="entry name" value="RNaseH_sf"/>
</dbReference>
<dbReference type="SUPFAM" id="SSF53098">
    <property type="entry name" value="Ribonuclease H-like"/>
    <property type="match status" value="1"/>
</dbReference>
<dbReference type="Gene3D" id="3.30.420.10">
    <property type="entry name" value="Ribonuclease H-like superfamily/Ribonuclease H"/>
    <property type="match status" value="2"/>
</dbReference>
<comment type="caution">
    <text evidence="2">The sequence shown here is derived from an EMBL/GenBank/DDBJ whole genome shotgun (WGS) entry which is preliminary data.</text>
</comment>
<dbReference type="PROSITE" id="PS50994">
    <property type="entry name" value="INTEGRASE"/>
    <property type="match status" value="1"/>
</dbReference>
<feature type="non-terminal residue" evidence="2">
    <location>
        <position position="1"/>
    </location>
</feature>
<evidence type="ECO:0000313" key="2">
    <source>
        <dbReference type="EMBL" id="CAF1114592.1"/>
    </source>
</evidence>
<dbReference type="EMBL" id="CAJNOC010008375">
    <property type="protein sequence ID" value="CAF1114592.1"/>
    <property type="molecule type" value="Genomic_DNA"/>
</dbReference>
<dbReference type="Pfam" id="PF17921">
    <property type="entry name" value="Integrase_H2C2"/>
    <property type="match status" value="1"/>
</dbReference>
<dbReference type="GO" id="GO:0003676">
    <property type="term" value="F:nucleic acid binding"/>
    <property type="evidence" value="ECO:0007669"/>
    <property type="project" value="InterPro"/>
</dbReference>